<dbReference type="Gene3D" id="1.20.1280.50">
    <property type="match status" value="1"/>
</dbReference>
<reference evidence="2 3" key="1">
    <citation type="submission" date="2016-07" db="EMBL/GenBank/DDBJ databases">
        <title>Pervasive Adenine N6-methylation of Active Genes in Fungi.</title>
        <authorList>
            <consortium name="DOE Joint Genome Institute"/>
            <person name="Mondo S.J."/>
            <person name="Dannebaum R.O."/>
            <person name="Kuo R.C."/>
            <person name="Labutti K."/>
            <person name="Haridas S."/>
            <person name="Kuo A."/>
            <person name="Salamov A."/>
            <person name="Ahrendt S.R."/>
            <person name="Lipzen A."/>
            <person name="Sullivan W."/>
            <person name="Andreopoulos W.B."/>
            <person name="Clum A."/>
            <person name="Lindquist E."/>
            <person name="Daum C."/>
            <person name="Ramamoorthy G.K."/>
            <person name="Gryganskyi A."/>
            <person name="Culley D."/>
            <person name="Magnuson J.K."/>
            <person name="James T.Y."/>
            <person name="O'Malley M.A."/>
            <person name="Stajich J.E."/>
            <person name="Spatafora J.W."/>
            <person name="Visel A."/>
            <person name="Grigoriev I.V."/>
        </authorList>
    </citation>
    <scope>NUCLEOTIDE SEQUENCE [LARGE SCALE GENOMIC DNA]</scope>
    <source>
        <strain evidence="2 3">12-1054</strain>
    </source>
</reference>
<proteinExistence type="predicted"/>
<dbReference type="PROSITE" id="PS50181">
    <property type="entry name" value="FBOX"/>
    <property type="match status" value="1"/>
</dbReference>
<dbReference type="GeneID" id="63786298"/>
<evidence type="ECO:0000313" key="3">
    <source>
        <dbReference type="Proteomes" id="UP000193685"/>
    </source>
</evidence>
<dbReference type="RefSeq" id="XP_040724134.1">
    <property type="nucleotide sequence ID" value="XM_040869699.1"/>
</dbReference>
<evidence type="ECO:0000259" key="1">
    <source>
        <dbReference type="PROSITE" id="PS50181"/>
    </source>
</evidence>
<accession>A0A1Y2F7W2</accession>
<dbReference type="EMBL" id="MCFI01000014">
    <property type="protein sequence ID" value="ORY80000.1"/>
    <property type="molecule type" value="Genomic_DNA"/>
</dbReference>
<name>A0A1Y2F7W2_PROLT</name>
<organism evidence="2 3">
    <name type="scientific">Protomyces lactucae-debilis</name>
    <dbReference type="NCBI Taxonomy" id="2754530"/>
    <lineage>
        <taxon>Eukaryota</taxon>
        <taxon>Fungi</taxon>
        <taxon>Dikarya</taxon>
        <taxon>Ascomycota</taxon>
        <taxon>Taphrinomycotina</taxon>
        <taxon>Taphrinomycetes</taxon>
        <taxon>Taphrinales</taxon>
        <taxon>Protomycetaceae</taxon>
        <taxon>Protomyces</taxon>
    </lineage>
</organism>
<dbReference type="InterPro" id="IPR036047">
    <property type="entry name" value="F-box-like_dom_sf"/>
</dbReference>
<dbReference type="AlphaFoldDB" id="A0A1Y2F7W2"/>
<protein>
    <recommendedName>
        <fullName evidence="1">F-box domain-containing protein</fullName>
    </recommendedName>
</protein>
<dbReference type="Proteomes" id="UP000193685">
    <property type="component" value="Unassembled WGS sequence"/>
</dbReference>
<sequence length="68" mass="8209">MDPSMFMVLDLNTDPNDFSALWLLVPIFLRMPRRFHLRLVAYLDPISLARLERVCLYWRYFLSDEGEE</sequence>
<dbReference type="Pfam" id="PF12937">
    <property type="entry name" value="F-box-like"/>
    <property type="match status" value="1"/>
</dbReference>
<dbReference type="SUPFAM" id="SSF81383">
    <property type="entry name" value="F-box domain"/>
    <property type="match status" value="1"/>
</dbReference>
<dbReference type="InterPro" id="IPR001810">
    <property type="entry name" value="F-box_dom"/>
</dbReference>
<comment type="caution">
    <text evidence="2">The sequence shown here is derived from an EMBL/GenBank/DDBJ whole genome shotgun (WGS) entry which is preliminary data.</text>
</comment>
<keyword evidence="3" id="KW-1185">Reference proteome</keyword>
<feature type="domain" description="F-box" evidence="1">
    <location>
        <begin position="25"/>
        <end position="68"/>
    </location>
</feature>
<gene>
    <name evidence="2" type="ORF">BCR37DRAFT_381448</name>
</gene>
<evidence type="ECO:0000313" key="2">
    <source>
        <dbReference type="EMBL" id="ORY80000.1"/>
    </source>
</evidence>